<feature type="chain" id="PRO_5038442291" description="Lipoprotein" evidence="1">
    <location>
        <begin position="27"/>
        <end position="244"/>
    </location>
</feature>
<gene>
    <name evidence="2" type="ORF">SAMN02746066_03460</name>
</gene>
<evidence type="ECO:0000256" key="1">
    <source>
        <dbReference type="SAM" id="SignalP"/>
    </source>
</evidence>
<evidence type="ECO:0000313" key="2">
    <source>
        <dbReference type="EMBL" id="SHM82576.1"/>
    </source>
</evidence>
<dbReference type="AlphaFoldDB" id="A0A1M7LW50"/>
<feature type="signal peptide" evidence="1">
    <location>
        <begin position="1"/>
        <end position="26"/>
    </location>
</feature>
<dbReference type="RefSeq" id="WP_073289656.1">
    <property type="nucleotide sequence ID" value="NZ_FRCP01000018.1"/>
</dbReference>
<dbReference type="EMBL" id="FRCP01000018">
    <property type="protein sequence ID" value="SHM82576.1"/>
    <property type="molecule type" value="Genomic_DNA"/>
</dbReference>
<protein>
    <recommendedName>
        <fullName evidence="4">Lipoprotein</fullName>
    </recommendedName>
</protein>
<dbReference type="Proteomes" id="UP000184038">
    <property type="component" value="Unassembled WGS sequence"/>
</dbReference>
<evidence type="ECO:0008006" key="4">
    <source>
        <dbReference type="Google" id="ProtNLM"/>
    </source>
</evidence>
<name>A0A1M7LW50_9FIRM</name>
<reference evidence="2 3" key="1">
    <citation type="submission" date="2016-11" db="EMBL/GenBank/DDBJ databases">
        <authorList>
            <person name="Jaros S."/>
            <person name="Januszkiewicz K."/>
            <person name="Wedrychowicz H."/>
        </authorList>
    </citation>
    <scope>NUCLEOTIDE SEQUENCE [LARGE SCALE GENOMIC DNA]</scope>
    <source>
        <strain evidence="2 3">DSM 15930</strain>
    </source>
</reference>
<keyword evidence="3" id="KW-1185">Reference proteome</keyword>
<dbReference type="OrthoDB" id="366288at2"/>
<evidence type="ECO:0000313" key="3">
    <source>
        <dbReference type="Proteomes" id="UP000184038"/>
    </source>
</evidence>
<accession>A0A1M7LW50</accession>
<dbReference type="PROSITE" id="PS51257">
    <property type="entry name" value="PROKAR_LIPOPROTEIN"/>
    <property type="match status" value="1"/>
</dbReference>
<proteinExistence type="predicted"/>
<keyword evidence="1" id="KW-0732">Signal</keyword>
<sequence>MKKNLVFFICFIQVMLLIGCSFNNQNEPSQEETVSNENDTFIYKDPSQDLTNGSQGITYCSDFKEYTLLDMSLDKSYHKIIKKFGEPLEQGYDVVGTFHITDQSLYTYMYYSNMLIITRDFFDENDTKENSIIEIDINGGDYETLKGVKIGDSLDTVSKLYDINFIFPYEKESSNEIVNMIYNRINGAEYYTNRFMFYDYGTVDKIAYIISDIKDEEHNSIPALIFLFNNDKVTHIILYNTLAL</sequence>
<organism evidence="2 3">
    <name type="scientific">Anaerosporobacter mobilis DSM 15930</name>
    <dbReference type="NCBI Taxonomy" id="1120996"/>
    <lineage>
        <taxon>Bacteria</taxon>
        <taxon>Bacillati</taxon>
        <taxon>Bacillota</taxon>
        <taxon>Clostridia</taxon>
        <taxon>Lachnospirales</taxon>
        <taxon>Lachnospiraceae</taxon>
        <taxon>Anaerosporobacter</taxon>
    </lineage>
</organism>